<evidence type="ECO:0000256" key="1">
    <source>
        <dbReference type="ARBA" id="ARBA00001946"/>
    </source>
</evidence>
<keyword evidence="9" id="KW-0067">ATP-binding</keyword>
<keyword evidence="6 14" id="KW-0479">Metal-binding</keyword>
<comment type="cofactor">
    <cofactor evidence="1 11 14">
        <name>Mg(2+)</name>
        <dbReference type="ChEBI" id="CHEBI:18420"/>
    </cofactor>
</comment>
<dbReference type="Gene3D" id="3.30.470.20">
    <property type="entry name" value="ATP-grasp fold, B domain"/>
    <property type="match status" value="1"/>
</dbReference>
<gene>
    <name evidence="18" type="ORF">CO010_00550</name>
</gene>
<evidence type="ECO:0000256" key="12">
    <source>
        <dbReference type="PIRSR" id="PIRSR000853-1"/>
    </source>
</evidence>
<keyword evidence="8 18" id="KW-0418">Kinase</keyword>
<keyword evidence="7" id="KW-0547">Nucleotide-binding</keyword>
<evidence type="ECO:0000313" key="18">
    <source>
        <dbReference type="EMBL" id="PJC77393.1"/>
    </source>
</evidence>
<feature type="active site" description="Tele-phosphohistidine intermediate" evidence="12">
    <location>
        <position position="458"/>
    </location>
</feature>
<dbReference type="EC" id="2.7.9.1" evidence="3 11"/>
<feature type="binding site" evidence="13">
    <location>
        <position position="620"/>
    </location>
    <ligand>
        <name>substrate</name>
    </ligand>
</feature>
<comment type="catalytic activity">
    <reaction evidence="11">
        <text>pyruvate + phosphate + ATP = phosphoenolpyruvate + AMP + diphosphate + H(+)</text>
        <dbReference type="Rhea" id="RHEA:10756"/>
        <dbReference type="ChEBI" id="CHEBI:15361"/>
        <dbReference type="ChEBI" id="CHEBI:15378"/>
        <dbReference type="ChEBI" id="CHEBI:30616"/>
        <dbReference type="ChEBI" id="CHEBI:33019"/>
        <dbReference type="ChEBI" id="CHEBI:43474"/>
        <dbReference type="ChEBI" id="CHEBI:58702"/>
        <dbReference type="ChEBI" id="CHEBI:456215"/>
        <dbReference type="EC" id="2.7.9.1"/>
    </reaction>
</comment>
<dbReference type="Gene3D" id="3.20.20.60">
    <property type="entry name" value="Phosphoenolpyruvate-binding domains"/>
    <property type="match status" value="1"/>
</dbReference>
<dbReference type="InterPro" id="IPR040442">
    <property type="entry name" value="Pyrv_kinase-like_dom_sf"/>
</dbReference>
<evidence type="ECO:0000256" key="7">
    <source>
        <dbReference type="ARBA" id="ARBA00022741"/>
    </source>
</evidence>
<reference evidence="19" key="1">
    <citation type="submission" date="2017-09" db="EMBL/GenBank/DDBJ databases">
        <title>Depth-based differentiation of microbial function through sediment-hosted aquifers and enrichment of novel symbionts in the deep terrestrial subsurface.</title>
        <authorList>
            <person name="Probst A.J."/>
            <person name="Ladd B."/>
            <person name="Jarett J.K."/>
            <person name="Geller-Mcgrath D.E."/>
            <person name="Sieber C.M.K."/>
            <person name="Emerson J.B."/>
            <person name="Anantharaman K."/>
            <person name="Thomas B.C."/>
            <person name="Malmstrom R."/>
            <person name="Stieglmeier M."/>
            <person name="Klingl A."/>
            <person name="Woyke T."/>
            <person name="Ryan C.M."/>
            <person name="Banfield J.F."/>
        </authorList>
    </citation>
    <scope>NUCLEOTIDE SEQUENCE [LARGE SCALE GENOMIC DNA]</scope>
</reference>
<feature type="binding site" evidence="14">
    <location>
        <position position="772"/>
    </location>
    <ligand>
        <name>Mg(2+)</name>
        <dbReference type="ChEBI" id="CHEBI:18420"/>
    </ligand>
</feature>
<dbReference type="SUPFAM" id="SSF51621">
    <property type="entry name" value="Phosphoenolpyruvate/pyruvate domain"/>
    <property type="match status" value="1"/>
</dbReference>
<dbReference type="InterPro" id="IPR000121">
    <property type="entry name" value="PEP_util_C"/>
</dbReference>
<feature type="binding site" evidence="14">
    <location>
        <position position="748"/>
    </location>
    <ligand>
        <name>Mg(2+)</name>
        <dbReference type="ChEBI" id="CHEBI:18420"/>
    </ligand>
</feature>
<dbReference type="PANTHER" id="PTHR22931:SF9">
    <property type="entry name" value="PYRUVATE, PHOSPHATE DIKINASE 1, CHLOROPLASTIC"/>
    <property type="match status" value="1"/>
</dbReference>
<evidence type="ECO:0000313" key="19">
    <source>
        <dbReference type="Proteomes" id="UP000230384"/>
    </source>
</evidence>
<dbReference type="GO" id="GO:0005524">
    <property type="term" value="F:ATP binding"/>
    <property type="evidence" value="ECO:0007669"/>
    <property type="project" value="UniProtKB-UniRule"/>
</dbReference>
<evidence type="ECO:0000256" key="5">
    <source>
        <dbReference type="ARBA" id="ARBA00022679"/>
    </source>
</evidence>
<dbReference type="PIRSF" id="PIRSF000853">
    <property type="entry name" value="PPDK"/>
    <property type="match status" value="1"/>
</dbReference>
<comment type="similarity">
    <text evidence="2 11">Belongs to the PEP-utilizing enzyme family.</text>
</comment>
<dbReference type="Gene3D" id="1.20.80.30">
    <property type="match status" value="1"/>
</dbReference>
<organism evidence="18 19">
    <name type="scientific">Candidatus Shapirobacteria bacterium CG_4_8_14_3_um_filter_39_11</name>
    <dbReference type="NCBI Taxonomy" id="1974875"/>
    <lineage>
        <taxon>Bacteria</taxon>
        <taxon>Candidatus Shapironibacteriota</taxon>
    </lineage>
</organism>
<feature type="binding site" evidence="13">
    <location>
        <position position="748"/>
    </location>
    <ligand>
        <name>substrate</name>
    </ligand>
</feature>
<keyword evidence="5" id="KW-0808">Transferase</keyword>
<evidence type="ECO:0000256" key="6">
    <source>
        <dbReference type="ARBA" id="ARBA00022723"/>
    </source>
</evidence>
<evidence type="ECO:0000256" key="9">
    <source>
        <dbReference type="ARBA" id="ARBA00022840"/>
    </source>
</evidence>
<evidence type="ECO:0000259" key="16">
    <source>
        <dbReference type="Pfam" id="PF01326"/>
    </source>
</evidence>
<feature type="domain" description="Pyruvate phosphate dikinase AMP/ATP-binding" evidence="16">
    <location>
        <begin position="309"/>
        <end position="362"/>
    </location>
</feature>
<evidence type="ECO:0000256" key="2">
    <source>
        <dbReference type="ARBA" id="ARBA00007837"/>
    </source>
</evidence>
<keyword evidence="10 14" id="KW-0460">Magnesium</keyword>
<feature type="domain" description="PEP-utilising enzyme C-terminal" evidence="17">
    <location>
        <begin position="521"/>
        <end position="872"/>
    </location>
</feature>
<dbReference type="GO" id="GO:0016301">
    <property type="term" value="F:kinase activity"/>
    <property type="evidence" value="ECO:0007669"/>
    <property type="project" value="UniProtKB-UniRule"/>
</dbReference>
<feature type="domain" description="Pyruvate phosphate dikinase AMP/ATP-binding" evidence="16">
    <location>
        <begin position="24"/>
        <end position="298"/>
    </location>
</feature>
<dbReference type="Pfam" id="PF01326">
    <property type="entry name" value="PPDK_N"/>
    <property type="match status" value="2"/>
</dbReference>
<feature type="binding site" evidence="13">
    <location>
        <position position="564"/>
    </location>
    <ligand>
        <name>substrate</name>
    </ligand>
</feature>
<dbReference type="Proteomes" id="UP000230384">
    <property type="component" value="Unassembled WGS sequence"/>
</dbReference>
<proteinExistence type="inferred from homology"/>
<dbReference type="NCBIfam" id="NF004531">
    <property type="entry name" value="PRK05878.1"/>
    <property type="match status" value="1"/>
</dbReference>
<feature type="active site" description="Proton donor" evidence="12">
    <location>
        <position position="834"/>
    </location>
</feature>
<dbReference type="InterPro" id="IPR013815">
    <property type="entry name" value="ATP_grasp_subdomain_1"/>
</dbReference>
<accession>A0A2M8GI65</accession>
<dbReference type="Gene3D" id="3.30.1490.20">
    <property type="entry name" value="ATP-grasp fold, A domain"/>
    <property type="match status" value="1"/>
</dbReference>
<dbReference type="InterPro" id="IPR010121">
    <property type="entry name" value="Pyruvate_phosphate_dikinase"/>
</dbReference>
<feature type="binding site" evidence="13">
    <location>
        <position position="772"/>
    </location>
    <ligand>
        <name>substrate</name>
    </ligand>
</feature>
<dbReference type="PROSITE" id="PS00370">
    <property type="entry name" value="PEP_ENZYMES_PHOS_SITE"/>
    <property type="match status" value="1"/>
</dbReference>
<dbReference type="SUPFAM" id="SSF52009">
    <property type="entry name" value="Phosphohistidine domain"/>
    <property type="match status" value="1"/>
</dbReference>
<feature type="binding site" evidence="13">
    <location>
        <position position="771"/>
    </location>
    <ligand>
        <name>substrate</name>
    </ligand>
</feature>
<sequence length="886" mass="97977">MVNKAKYVYFFGEGKAEGNGKMKDILGGKGAGLAEMTNADIPVPPGFTITTDVCRWFYSHDQKLPNELDAQYQEAIAKLEKAVDKKFGNSDDPLLVSVRSGAKFSMPGMMDTVLNLGLNDGAVLGLAEKTNNERFAYDAYRRFIHMFSNVVLGIEKEKFEAVLIKKKESLGIKLDTELKAEALKELIVEYKELVKEKTKHEFPQEALVQLALARDAVFKSWNTPRAVTYRRLNKIADDLGTAVNIQAMVFGNMGDDCATGVGFTRNPSTGEKAFYGEYLTNAQGEDVVAGIRTPKPITELGKDMPLAYEQLREITTKLEQHYKDIQDFEFTIEKGKLYMLQTRNGKRTAFAAVKVAVDMFKEGLLTKDEALMRVEPNQINQLLHPIFDPKTKYEVLAKGLPASPGAAVGKVVFTSEEAVTQGDTDKVILVRLETCPDDIAGMDMAQGVLTARGGITSHAAVVARGMGKCAVVGCETIKVSEAEKKFTVDGITVTEGQWISINGNTGEVILDKVPTVEPELTGDFGEFMGWADEVRKLGVRANADIPRDAIVARKFGAEGIGLCRTEHMFFAEDRLPFIQEMIVADTEEGRRKALDKLLAFQKEDFKGLFKEMEGLPVTIRTLDPPLHEFLPKTHEEAVELSKKIGVPADKIWARAEELHELNPMLGHRGCRLGITYPEITEMQVKAIILAACELKKDEKIEVEPEIMIPLVGNVSELKDQKELVVKVAEEVMKQHGVKIHYKVGTMIEVPRGALTADEVAEEADFFSCGTNDLTQMTMGFSRDDSGKFIKVYLDKKIIKDDPFQTLDQTGVGQLVQMAVEKGRSVKKDLKVGICGEHGGDPESIKFCHRVGLNYVSCSPYRVPIARLVASQAVIEEKMGVSGHTNK</sequence>
<protein>
    <recommendedName>
        <fullName evidence="4 11">Pyruvate, phosphate dikinase</fullName>
        <ecNumber evidence="3 11">2.7.9.1</ecNumber>
    </recommendedName>
</protein>
<dbReference type="InterPro" id="IPR036637">
    <property type="entry name" value="Phosphohistidine_dom_sf"/>
</dbReference>
<comment type="caution">
    <text evidence="18">The sequence shown here is derived from an EMBL/GenBank/DDBJ whole genome shotgun (WGS) entry which is preliminary data.</text>
</comment>
<dbReference type="SUPFAM" id="SSF56059">
    <property type="entry name" value="Glutathione synthetase ATP-binding domain-like"/>
    <property type="match status" value="1"/>
</dbReference>
<evidence type="ECO:0000256" key="10">
    <source>
        <dbReference type="ARBA" id="ARBA00022842"/>
    </source>
</evidence>
<evidence type="ECO:0000256" key="8">
    <source>
        <dbReference type="ARBA" id="ARBA00022777"/>
    </source>
</evidence>
<dbReference type="PANTHER" id="PTHR22931">
    <property type="entry name" value="PHOSPHOENOLPYRUVATE DIKINASE-RELATED"/>
    <property type="match status" value="1"/>
</dbReference>
<evidence type="ECO:0000256" key="11">
    <source>
        <dbReference type="PIRNR" id="PIRNR000853"/>
    </source>
</evidence>
<feature type="binding site" evidence="13">
    <location>
        <position position="769"/>
    </location>
    <ligand>
        <name>substrate</name>
    </ligand>
</feature>
<dbReference type="EMBL" id="PFQN01000010">
    <property type="protein sequence ID" value="PJC77393.1"/>
    <property type="molecule type" value="Genomic_DNA"/>
</dbReference>
<evidence type="ECO:0000256" key="3">
    <source>
        <dbReference type="ARBA" id="ARBA00011994"/>
    </source>
</evidence>
<evidence type="ECO:0000256" key="14">
    <source>
        <dbReference type="PIRSR" id="PIRSR000853-3"/>
    </source>
</evidence>
<dbReference type="Pfam" id="PF00391">
    <property type="entry name" value="PEP-utilizers"/>
    <property type="match status" value="1"/>
</dbReference>
<dbReference type="InterPro" id="IPR008279">
    <property type="entry name" value="PEP-util_enz_mobile_dom"/>
</dbReference>
<evidence type="ECO:0000259" key="15">
    <source>
        <dbReference type="Pfam" id="PF00391"/>
    </source>
</evidence>
<dbReference type="Gene3D" id="3.50.30.10">
    <property type="entry name" value="Phosphohistidine domain"/>
    <property type="match status" value="1"/>
</dbReference>
<dbReference type="Gene3D" id="1.10.189.10">
    <property type="entry name" value="Pyruvate Phosphate Dikinase, domain 2"/>
    <property type="match status" value="1"/>
</dbReference>
<evidence type="ECO:0000259" key="17">
    <source>
        <dbReference type="Pfam" id="PF02896"/>
    </source>
</evidence>
<dbReference type="InterPro" id="IPR015813">
    <property type="entry name" value="Pyrv/PenolPyrv_kinase-like_dom"/>
</dbReference>
<evidence type="ECO:0000256" key="4">
    <source>
        <dbReference type="ARBA" id="ARBA00020138"/>
    </source>
</evidence>
<dbReference type="Pfam" id="PF02896">
    <property type="entry name" value="PEP-utilizers_C"/>
    <property type="match status" value="1"/>
</dbReference>
<dbReference type="InterPro" id="IPR018274">
    <property type="entry name" value="PEP_util_AS"/>
</dbReference>
<keyword evidence="18" id="KW-0670">Pyruvate</keyword>
<name>A0A2M8GI65_9BACT</name>
<evidence type="ECO:0000256" key="13">
    <source>
        <dbReference type="PIRSR" id="PIRSR000853-2"/>
    </source>
</evidence>
<dbReference type="InterPro" id="IPR002192">
    <property type="entry name" value="PPDK_AMP/ATP-bd"/>
</dbReference>
<dbReference type="GO" id="GO:0050242">
    <property type="term" value="F:pyruvate, phosphate dikinase activity"/>
    <property type="evidence" value="ECO:0007669"/>
    <property type="project" value="UniProtKB-UniRule"/>
</dbReference>
<feature type="domain" description="PEP-utilising enzyme mobile" evidence="15">
    <location>
        <begin position="425"/>
        <end position="506"/>
    </location>
</feature>
<dbReference type="NCBIfam" id="TIGR01828">
    <property type="entry name" value="pyru_phos_dikin"/>
    <property type="match status" value="1"/>
</dbReference>
<dbReference type="AlphaFoldDB" id="A0A2M8GI65"/>
<feature type="binding site" evidence="13">
    <location>
        <position position="770"/>
    </location>
    <ligand>
        <name>substrate</name>
    </ligand>
</feature>
<dbReference type="GO" id="GO:0046872">
    <property type="term" value="F:metal ion binding"/>
    <property type="evidence" value="ECO:0007669"/>
    <property type="project" value="UniProtKB-UniRule"/>
</dbReference>